<comment type="caution">
    <text evidence="2">The sequence shown here is derived from an EMBL/GenBank/DDBJ whole genome shotgun (WGS) entry which is preliminary data.</text>
</comment>
<reference evidence="2 3" key="1">
    <citation type="journal article" date="2014" name="Int. J. Syst. Evol. Microbiol.">
        <title>Complete genome sequence of Corynebacterium casei LMG S-19264T (=DSM 44701T), isolated from a smear-ripened cheese.</title>
        <authorList>
            <consortium name="US DOE Joint Genome Institute (JGI-PGF)"/>
            <person name="Walter F."/>
            <person name="Albersmeier A."/>
            <person name="Kalinowski J."/>
            <person name="Ruckert C."/>
        </authorList>
    </citation>
    <scope>NUCLEOTIDE SEQUENCE [LARGE SCALE GENOMIC DNA]</scope>
    <source>
        <strain evidence="2 3">CGMCC 1.16330</strain>
    </source>
</reference>
<evidence type="ECO:0000313" key="2">
    <source>
        <dbReference type="EMBL" id="GGG17538.1"/>
    </source>
</evidence>
<dbReference type="EMBL" id="BMKS01000001">
    <property type="protein sequence ID" value="GGG17538.1"/>
    <property type="molecule type" value="Genomic_DNA"/>
</dbReference>
<feature type="region of interest" description="Disordered" evidence="1">
    <location>
        <begin position="28"/>
        <end position="81"/>
    </location>
</feature>
<name>A0A8J3EAL0_9PROT</name>
<dbReference type="RefSeq" id="WP_188897553.1">
    <property type="nucleotide sequence ID" value="NZ_BMKS01000001.1"/>
</dbReference>
<organism evidence="2 3">
    <name type="scientific">Caldovatus sediminis</name>
    <dbReference type="NCBI Taxonomy" id="2041189"/>
    <lineage>
        <taxon>Bacteria</taxon>
        <taxon>Pseudomonadati</taxon>
        <taxon>Pseudomonadota</taxon>
        <taxon>Alphaproteobacteria</taxon>
        <taxon>Acetobacterales</taxon>
        <taxon>Roseomonadaceae</taxon>
        <taxon>Caldovatus</taxon>
    </lineage>
</organism>
<accession>A0A8J3EAL0</accession>
<gene>
    <name evidence="2" type="ORF">GCM10010964_02180</name>
</gene>
<proteinExistence type="predicted"/>
<protein>
    <submittedName>
        <fullName evidence="2">Uncharacterized protein</fullName>
    </submittedName>
</protein>
<evidence type="ECO:0000313" key="3">
    <source>
        <dbReference type="Proteomes" id="UP000597507"/>
    </source>
</evidence>
<dbReference type="Proteomes" id="UP000597507">
    <property type="component" value="Unassembled WGS sequence"/>
</dbReference>
<dbReference type="AlphaFoldDB" id="A0A8J3EAL0"/>
<sequence length="105" mass="10857">MAPSIAVTRDAGAVADPTMDEDAALAGPFERAQRPLDGRPLVIGPEGLRKPARPRLAEEVGMRAGQGQPRMPRCGGRQGHARGIRHLLPPAVATSAGEPADAPAP</sequence>
<evidence type="ECO:0000256" key="1">
    <source>
        <dbReference type="SAM" id="MobiDB-lite"/>
    </source>
</evidence>
<keyword evidence="3" id="KW-1185">Reference proteome</keyword>